<dbReference type="PANTHER" id="PTHR37487">
    <property type="entry name" value="CHROMOSOME 1, WHOLE GENOME SHOTGUN SEQUENCE"/>
    <property type="match status" value="1"/>
</dbReference>
<dbReference type="RefSeq" id="XP_066804314.1">
    <property type="nucleotide sequence ID" value="XM_066945625.1"/>
</dbReference>
<sequence>MISNLLAVAVLAGSALAQQINTPASLVECQPASLTFSGGTPPYIIAALPGGQVSAPAIETLSDSLSSSPYTWNVNLPAGTNITLRITDSTGAIGYSSPLAVQAGSSQACLNQTAATSGLTPGAVTTTRVSASASATSGGASSAASSAAASSAPASSAAASSAASSAAATSRASSAASSAAGGATSATSAAASAASSAAATSAAASGASLTHYVALPAVVMGVIGAVAALL</sequence>
<dbReference type="KEGG" id="kne:92179770"/>
<evidence type="ECO:0000313" key="2">
    <source>
        <dbReference type="EMBL" id="KAK8861689.1"/>
    </source>
</evidence>
<evidence type="ECO:0000313" key="3">
    <source>
        <dbReference type="Proteomes" id="UP001388673"/>
    </source>
</evidence>
<proteinExistence type="predicted"/>
<name>A0AAW0Z1N2_9TREE</name>
<protein>
    <submittedName>
        <fullName evidence="2">Uncharacterized protein</fullName>
    </submittedName>
</protein>
<feature type="chain" id="PRO_5043497487" evidence="1">
    <location>
        <begin position="18"/>
        <end position="230"/>
    </location>
</feature>
<reference evidence="2 3" key="1">
    <citation type="journal article" date="2024" name="bioRxiv">
        <title>Comparative genomics of Cryptococcus and Kwoniella reveals pathogenesis evolution and contrasting karyotype dynamics via intercentromeric recombination or chromosome fusion.</title>
        <authorList>
            <person name="Coelho M.A."/>
            <person name="David-Palma M."/>
            <person name="Shea T."/>
            <person name="Bowers K."/>
            <person name="McGinley-Smith S."/>
            <person name="Mohammad A.W."/>
            <person name="Gnirke A."/>
            <person name="Yurkov A.M."/>
            <person name="Nowrousian M."/>
            <person name="Sun S."/>
            <person name="Cuomo C.A."/>
            <person name="Heitman J."/>
        </authorList>
    </citation>
    <scope>NUCLEOTIDE SEQUENCE [LARGE SCALE GENOMIC DNA]</scope>
    <source>
        <strain evidence="2 3">CBS 13917</strain>
    </source>
</reference>
<keyword evidence="3" id="KW-1185">Reference proteome</keyword>
<keyword evidence="1" id="KW-0732">Signal</keyword>
<accession>A0AAW0Z1N2</accession>
<feature type="signal peptide" evidence="1">
    <location>
        <begin position="1"/>
        <end position="17"/>
    </location>
</feature>
<dbReference type="GeneID" id="92179770"/>
<organism evidence="2 3">
    <name type="scientific">Kwoniella newhampshirensis</name>
    <dbReference type="NCBI Taxonomy" id="1651941"/>
    <lineage>
        <taxon>Eukaryota</taxon>
        <taxon>Fungi</taxon>
        <taxon>Dikarya</taxon>
        <taxon>Basidiomycota</taxon>
        <taxon>Agaricomycotina</taxon>
        <taxon>Tremellomycetes</taxon>
        <taxon>Tremellales</taxon>
        <taxon>Cryptococcaceae</taxon>
        <taxon>Kwoniella</taxon>
    </lineage>
</organism>
<dbReference type="PANTHER" id="PTHR37487:SF2">
    <property type="entry name" value="EXPRESSED PROTEIN"/>
    <property type="match status" value="1"/>
</dbReference>
<gene>
    <name evidence="2" type="ORF">IAR55_002512</name>
</gene>
<comment type="caution">
    <text evidence="2">The sequence shown here is derived from an EMBL/GenBank/DDBJ whole genome shotgun (WGS) entry which is preliminary data.</text>
</comment>
<dbReference type="AlphaFoldDB" id="A0AAW0Z1N2"/>
<evidence type="ECO:0000256" key="1">
    <source>
        <dbReference type="SAM" id="SignalP"/>
    </source>
</evidence>
<dbReference type="Proteomes" id="UP001388673">
    <property type="component" value="Unassembled WGS sequence"/>
</dbReference>
<dbReference type="EMBL" id="JBCAWK010000004">
    <property type="protein sequence ID" value="KAK8861689.1"/>
    <property type="molecule type" value="Genomic_DNA"/>
</dbReference>